<evidence type="ECO:0000313" key="1">
    <source>
        <dbReference type="EMBL" id="QED48154.1"/>
    </source>
</evidence>
<keyword evidence="1" id="KW-0031">Aminopeptidase</keyword>
<dbReference type="SUPFAM" id="SSF57938">
    <property type="entry name" value="DnaJ/Hsp40 cysteine-rich domain"/>
    <property type="match status" value="1"/>
</dbReference>
<keyword evidence="1" id="KW-0378">Hydrolase</keyword>
<keyword evidence="2" id="KW-1185">Reference proteome</keyword>
<keyword evidence="1" id="KW-0645">Protease</keyword>
<dbReference type="STRING" id="1742359.GCA_001439625_01754"/>
<dbReference type="EMBL" id="CP042593">
    <property type="protein sequence ID" value="QED48154.1"/>
    <property type="molecule type" value="Genomic_DNA"/>
</dbReference>
<dbReference type="Proteomes" id="UP000321555">
    <property type="component" value="Chromosome"/>
</dbReference>
<proteinExistence type="predicted"/>
<gene>
    <name evidence="1" type="ORF">FSZ17_13425</name>
</gene>
<name>A0A5B8Z4X7_CYTDA</name>
<dbReference type="KEGG" id="bda:FSZ17_13425"/>
<evidence type="ECO:0000313" key="2">
    <source>
        <dbReference type="Proteomes" id="UP000321555"/>
    </source>
</evidence>
<reference evidence="2" key="1">
    <citation type="submission" date="2019-08" db="EMBL/GenBank/DDBJ databases">
        <authorList>
            <person name="Zheng X."/>
        </authorList>
    </citation>
    <scope>NUCLEOTIDE SEQUENCE [LARGE SCALE GENOMIC DNA]</scope>
    <source>
        <strain evidence="2">FJAT-25496</strain>
    </source>
</reference>
<dbReference type="RefSeq" id="WP_057770858.1">
    <property type="nucleotide sequence ID" value="NZ_CP042593.1"/>
</dbReference>
<dbReference type="GO" id="GO:0004177">
    <property type="term" value="F:aminopeptidase activity"/>
    <property type="evidence" value="ECO:0007669"/>
    <property type="project" value="UniProtKB-KW"/>
</dbReference>
<accession>A0A5B8Z4X7</accession>
<dbReference type="OrthoDB" id="2882832at2"/>
<sequence length="69" mass="7941">MGLVKAFNEWRAARYENHVSQMKEVDKCPECYGRGFMSYPVNEFAFYGNSFDCPGCNGSGHFSDWEDLN</sequence>
<dbReference type="InterPro" id="IPR036410">
    <property type="entry name" value="HSP_DnaJ_Cys-rich_dom_sf"/>
</dbReference>
<organism evidence="1 2">
    <name type="scientific">Cytobacillus dafuensis</name>
    <name type="common">Bacillus dafuensis</name>
    <dbReference type="NCBI Taxonomy" id="1742359"/>
    <lineage>
        <taxon>Bacteria</taxon>
        <taxon>Bacillati</taxon>
        <taxon>Bacillota</taxon>
        <taxon>Bacilli</taxon>
        <taxon>Bacillales</taxon>
        <taxon>Bacillaceae</taxon>
        <taxon>Cytobacillus</taxon>
    </lineage>
</organism>
<protein>
    <submittedName>
        <fullName evidence="1">Methionine aminopeptidase</fullName>
    </submittedName>
</protein>
<dbReference type="Gene3D" id="2.10.230.10">
    <property type="entry name" value="Heat shock protein DnaJ, cysteine-rich domain"/>
    <property type="match status" value="1"/>
</dbReference>
<dbReference type="AlphaFoldDB" id="A0A5B8Z4X7"/>